<feature type="domain" description="F-box" evidence="1">
    <location>
        <begin position="72"/>
        <end position="111"/>
    </location>
</feature>
<dbReference type="InterPro" id="IPR032675">
    <property type="entry name" value="LRR_dom_sf"/>
</dbReference>
<evidence type="ECO:0000313" key="3">
    <source>
        <dbReference type="Proteomes" id="UP000094527"/>
    </source>
</evidence>
<dbReference type="InterPro" id="IPR001810">
    <property type="entry name" value="F-box_dom"/>
</dbReference>
<sequence length="476" mass="54726">MEVRMKLMELKLPDENGKANQLFKSPKTSPMLFPENWEQIFKDLNPTDFLSVINTCSEWNQLLHSKKADKLLPLVLPHILEYLPLSSILRSRLVNKSIFKLVIDSTLCQFSTNPDLIFSHDPNFQQSSLTSKITSLRARFNLQRMDHLRIFLRRAEPLSRISGNPFLTGNLTIQLGRDGIDGGDQGETLLLMLTRFGTFISSLSISIYHGTHLVTFSTLCSLLSKLPNLKDLHLNSMIPNEEVPIFDMQRLPPLPLLESLCVMSFAAMDRTLDATLIMSFLNRYGRQLKLFSCGGRLTISKNFGAGNMFVFTPNLSHVKIRPLNGISMMKLALVKWTNLEMLCISGVTDKFERCCYFMDVIRVVNNFRETLKAIELLVTLNFKGSRVVEKISPEEMKEAPNLKKVTTLIENLKENWLWDFLKGSCANLEELHFQILPSDQLPEKDKMEARKGFGLLRKLRRIVFWFENRPKIILRR</sequence>
<feature type="domain" description="F-box" evidence="1">
    <location>
        <begin position="32"/>
        <end position="71"/>
    </location>
</feature>
<proteinExistence type="predicted"/>
<name>A0A1D2MCG9_ORCCI</name>
<dbReference type="AlphaFoldDB" id="A0A1D2MCG9"/>
<dbReference type="EMBL" id="LJIJ01001848">
    <property type="protein sequence ID" value="ODM90688.1"/>
    <property type="molecule type" value="Genomic_DNA"/>
</dbReference>
<comment type="caution">
    <text evidence="2">The sequence shown here is derived from an EMBL/GenBank/DDBJ whole genome shotgun (WGS) entry which is preliminary data.</text>
</comment>
<organism evidence="2 3">
    <name type="scientific">Orchesella cincta</name>
    <name type="common">Springtail</name>
    <name type="synonym">Podura cincta</name>
    <dbReference type="NCBI Taxonomy" id="48709"/>
    <lineage>
        <taxon>Eukaryota</taxon>
        <taxon>Metazoa</taxon>
        <taxon>Ecdysozoa</taxon>
        <taxon>Arthropoda</taxon>
        <taxon>Hexapoda</taxon>
        <taxon>Collembola</taxon>
        <taxon>Entomobryomorpha</taxon>
        <taxon>Entomobryoidea</taxon>
        <taxon>Orchesellidae</taxon>
        <taxon>Orchesellinae</taxon>
        <taxon>Orchesella</taxon>
    </lineage>
</organism>
<gene>
    <name evidence="2" type="ORF">Ocin01_15996</name>
</gene>
<dbReference type="Gene3D" id="3.80.10.10">
    <property type="entry name" value="Ribonuclease Inhibitor"/>
    <property type="match status" value="1"/>
</dbReference>
<protein>
    <recommendedName>
        <fullName evidence="1">F-box domain-containing protein</fullName>
    </recommendedName>
</protein>
<accession>A0A1D2MCG9</accession>
<reference evidence="2 3" key="1">
    <citation type="journal article" date="2016" name="Genome Biol. Evol.">
        <title>Gene Family Evolution Reflects Adaptation to Soil Environmental Stressors in the Genome of the Collembolan Orchesella cincta.</title>
        <authorList>
            <person name="Faddeeva-Vakhrusheva A."/>
            <person name="Derks M.F."/>
            <person name="Anvar S.Y."/>
            <person name="Agamennone V."/>
            <person name="Suring W."/>
            <person name="Smit S."/>
            <person name="van Straalen N.M."/>
            <person name="Roelofs D."/>
        </authorList>
    </citation>
    <scope>NUCLEOTIDE SEQUENCE [LARGE SCALE GENOMIC DNA]</scope>
    <source>
        <tissue evidence="2">Mixed pool</tissue>
    </source>
</reference>
<dbReference type="Proteomes" id="UP000094527">
    <property type="component" value="Unassembled WGS sequence"/>
</dbReference>
<evidence type="ECO:0000313" key="2">
    <source>
        <dbReference type="EMBL" id="ODM90688.1"/>
    </source>
</evidence>
<dbReference type="SMART" id="SM00256">
    <property type="entry name" value="FBOX"/>
    <property type="match status" value="2"/>
</dbReference>
<evidence type="ECO:0000259" key="1">
    <source>
        <dbReference type="SMART" id="SM00256"/>
    </source>
</evidence>
<keyword evidence="3" id="KW-1185">Reference proteome</keyword>